<comment type="caution">
    <text evidence="2">The sequence shown here is derived from an EMBL/GenBank/DDBJ whole genome shotgun (WGS) entry which is preliminary data.</text>
</comment>
<dbReference type="InterPro" id="IPR043729">
    <property type="entry name" value="DUF5672"/>
</dbReference>
<dbReference type="RefSeq" id="WP_139011087.1">
    <property type="nucleotide sequence ID" value="NZ_VBSN01000027.1"/>
</dbReference>
<keyword evidence="3" id="KW-1185">Reference proteome</keyword>
<sequence length="251" mass="29202">MNSSQSDPSVAVVIPVYQSRLSEAEKLSLKQCMTVLQGYPVKVFKPRSLNLDHLKEQYPAIDLISLDDAHFTGIDAYNKLLVSIEFYRSFLPYEYMLIYQLDALVFRDELMQWCRKRYDYIGAPSLHQSEFDALPAGSANVFSAALSSRRFVLNGGLSLRRIPSFIRYLKIYNRFYPPWKGNEDMLFSQEATRLFPMKLFLKLPSWQEAMHFSFEKSPAATFELTNHELPFACHAWERYDPQFWAAHIPAN</sequence>
<dbReference type="OrthoDB" id="7391526at2"/>
<reference evidence="2 3" key="1">
    <citation type="submission" date="2019-05" db="EMBL/GenBank/DDBJ databases">
        <authorList>
            <person name="Qu J.-H."/>
        </authorList>
    </citation>
    <scope>NUCLEOTIDE SEQUENCE [LARGE SCALE GENOMIC DNA]</scope>
    <source>
        <strain evidence="2 3">NS28</strain>
    </source>
</reference>
<evidence type="ECO:0000313" key="3">
    <source>
        <dbReference type="Proteomes" id="UP000323994"/>
    </source>
</evidence>
<evidence type="ECO:0000313" key="2">
    <source>
        <dbReference type="EMBL" id="KAA6440057.1"/>
    </source>
</evidence>
<dbReference type="AlphaFoldDB" id="A0A5M8QUY0"/>
<gene>
    <name evidence="2" type="ORF">FEM33_05485</name>
</gene>
<dbReference type="Pfam" id="PF18922">
    <property type="entry name" value="DUF5672"/>
    <property type="match status" value="1"/>
</dbReference>
<proteinExistence type="predicted"/>
<protein>
    <recommendedName>
        <fullName evidence="1">DUF5672 domain-containing protein</fullName>
    </recommendedName>
</protein>
<name>A0A5M8QUY0_9BACT</name>
<evidence type="ECO:0000259" key="1">
    <source>
        <dbReference type="Pfam" id="PF18922"/>
    </source>
</evidence>
<accession>A0A5M8QUY0</accession>
<organism evidence="2 3">
    <name type="scientific">Dyadobacter flavalbus</name>
    <dbReference type="NCBI Taxonomy" id="2579942"/>
    <lineage>
        <taxon>Bacteria</taxon>
        <taxon>Pseudomonadati</taxon>
        <taxon>Bacteroidota</taxon>
        <taxon>Cytophagia</taxon>
        <taxon>Cytophagales</taxon>
        <taxon>Spirosomataceae</taxon>
        <taxon>Dyadobacter</taxon>
    </lineage>
</organism>
<dbReference type="EMBL" id="VBSN01000027">
    <property type="protein sequence ID" value="KAA6440057.1"/>
    <property type="molecule type" value="Genomic_DNA"/>
</dbReference>
<dbReference type="Proteomes" id="UP000323994">
    <property type="component" value="Unassembled WGS sequence"/>
</dbReference>
<feature type="domain" description="DUF5672" evidence="1">
    <location>
        <begin position="61"/>
        <end position="234"/>
    </location>
</feature>